<organism evidence="2 3">
    <name type="scientific">Papilio machaon</name>
    <name type="common">Old World swallowtail butterfly</name>
    <dbReference type="NCBI Taxonomy" id="76193"/>
    <lineage>
        <taxon>Eukaryota</taxon>
        <taxon>Metazoa</taxon>
        <taxon>Ecdysozoa</taxon>
        <taxon>Arthropoda</taxon>
        <taxon>Hexapoda</taxon>
        <taxon>Insecta</taxon>
        <taxon>Pterygota</taxon>
        <taxon>Neoptera</taxon>
        <taxon>Endopterygota</taxon>
        <taxon>Lepidoptera</taxon>
        <taxon>Glossata</taxon>
        <taxon>Ditrysia</taxon>
        <taxon>Papilionoidea</taxon>
        <taxon>Papilionidae</taxon>
        <taxon>Papilioninae</taxon>
        <taxon>Papilio</taxon>
    </lineage>
</organism>
<evidence type="ECO:0000256" key="1">
    <source>
        <dbReference type="SAM" id="Phobius"/>
    </source>
</evidence>
<reference evidence="2 3" key="1">
    <citation type="journal article" date="2015" name="Nat. Commun.">
        <title>Outbred genome sequencing and CRISPR/Cas9 gene editing in butterflies.</title>
        <authorList>
            <person name="Li X."/>
            <person name="Fan D."/>
            <person name="Zhang W."/>
            <person name="Liu G."/>
            <person name="Zhang L."/>
            <person name="Zhao L."/>
            <person name="Fang X."/>
            <person name="Chen L."/>
            <person name="Dong Y."/>
            <person name="Chen Y."/>
            <person name="Ding Y."/>
            <person name="Zhao R."/>
            <person name="Feng M."/>
            <person name="Zhu Y."/>
            <person name="Feng Y."/>
            <person name="Jiang X."/>
            <person name="Zhu D."/>
            <person name="Xiang H."/>
            <person name="Feng X."/>
            <person name="Li S."/>
            <person name="Wang J."/>
            <person name="Zhang G."/>
            <person name="Kronforst M.R."/>
            <person name="Wang W."/>
        </authorList>
    </citation>
    <scope>NUCLEOTIDE SEQUENCE [LARGE SCALE GENOMIC DNA]</scope>
    <source>
        <strain evidence="2">Ya'a_city_454_Pm</strain>
        <tissue evidence="2">Whole body</tissue>
    </source>
</reference>
<feature type="transmembrane region" description="Helical" evidence="1">
    <location>
        <begin position="68"/>
        <end position="88"/>
    </location>
</feature>
<feature type="transmembrane region" description="Helical" evidence="1">
    <location>
        <begin position="26"/>
        <end position="48"/>
    </location>
</feature>
<feature type="transmembrane region" description="Helical" evidence="1">
    <location>
        <begin position="169"/>
        <end position="190"/>
    </location>
</feature>
<dbReference type="PANTHER" id="PTHR11360:SF309">
    <property type="entry name" value="MONOCARBOXYLATE TRANSPORTER 7-LIKE PROTEIN"/>
    <property type="match status" value="1"/>
</dbReference>
<dbReference type="SUPFAM" id="SSF103473">
    <property type="entry name" value="MFS general substrate transporter"/>
    <property type="match status" value="2"/>
</dbReference>
<protein>
    <submittedName>
        <fullName evidence="2">Monocarboxylate transporter 14</fullName>
    </submittedName>
</protein>
<keyword evidence="1" id="KW-0472">Membrane</keyword>
<feature type="transmembrane region" description="Helical" evidence="1">
    <location>
        <begin position="507"/>
        <end position="528"/>
    </location>
</feature>
<dbReference type="Gene3D" id="1.20.1250.20">
    <property type="entry name" value="MFS general substrate transporter like domains"/>
    <property type="match status" value="1"/>
</dbReference>
<dbReference type="InParanoid" id="A0A0N1IHC4"/>
<feature type="transmembrane region" description="Helical" evidence="1">
    <location>
        <begin position="416"/>
        <end position="432"/>
    </location>
</feature>
<dbReference type="PANTHER" id="PTHR11360">
    <property type="entry name" value="MONOCARBOXYLATE TRANSPORTER"/>
    <property type="match status" value="1"/>
</dbReference>
<dbReference type="InterPro" id="IPR050327">
    <property type="entry name" value="Proton-linked_MCT"/>
</dbReference>
<feature type="transmembrane region" description="Helical" evidence="1">
    <location>
        <begin position="382"/>
        <end position="404"/>
    </location>
</feature>
<name>A0A0N1IHC4_PAPMA</name>
<accession>A0A0N1IHC4</accession>
<dbReference type="InterPro" id="IPR011701">
    <property type="entry name" value="MFS"/>
</dbReference>
<sequence length="531" mass="58858">MVTGGRVEKNKMEINDSEDIADNNKWGYVVCFGTIITFIAGIGHVNSFGLIYNDFIIETNSTAKSLTTAHGVFAIMLAIGGLVLNMIIKKRSLRFGGLLGAFTLSVGSLLTILITNTNQLPITFGVLQGVGFGMMVPVCYSTLNYYYVKRRTQVMSGLVLNMIIKKRSLRFGGLLGAFTLSVGSLLTILITNTNQLPLTFGVLQGVGFGMMVPVCYSTLNYYYVKRRTQVMSGIKALQGFILMWYPQLIKLFMTEYGFRGTLLIISGISLHGLPGMAVMRTKPLRNFRTAKDAKNVGEQEDLLNVENGKLNALKLNDNKTEDQRDNGKIKEIRHELWKLLNIKVLRDPVFYNICVGQSFVSFSDLTFFILLPMLLFQYKYTATQVATCVSITAAADVAGRCILAVISSIININTRLLYYIATVFTLIVRIVMLQLHEFVYVAVVTGILGVLRAWLHVASPLVIASHVPHGDFPGAYALSMLAAGIVNVVFAPFIGLVKDEYEDYVPAFYALVACCTPCLVFWPIEYLMTKK</sequence>
<keyword evidence="1" id="KW-0812">Transmembrane</keyword>
<feature type="transmembrane region" description="Helical" evidence="1">
    <location>
        <begin position="126"/>
        <end position="148"/>
    </location>
</feature>
<feature type="transmembrane region" description="Helical" evidence="1">
    <location>
        <begin position="260"/>
        <end position="279"/>
    </location>
</feature>
<feature type="transmembrane region" description="Helical" evidence="1">
    <location>
        <begin position="475"/>
        <end position="495"/>
    </location>
</feature>
<dbReference type="AlphaFoldDB" id="A0A0N1IHC4"/>
<keyword evidence="3" id="KW-1185">Reference proteome</keyword>
<dbReference type="Proteomes" id="UP000053240">
    <property type="component" value="Unassembled WGS sequence"/>
</dbReference>
<feature type="transmembrane region" description="Helical" evidence="1">
    <location>
        <begin position="202"/>
        <end position="224"/>
    </location>
</feature>
<evidence type="ECO:0000313" key="3">
    <source>
        <dbReference type="Proteomes" id="UP000053240"/>
    </source>
</evidence>
<dbReference type="InterPro" id="IPR036259">
    <property type="entry name" value="MFS_trans_sf"/>
</dbReference>
<dbReference type="EMBL" id="KQ460226">
    <property type="protein sequence ID" value="KPJ16482.1"/>
    <property type="molecule type" value="Genomic_DNA"/>
</dbReference>
<keyword evidence="1" id="KW-1133">Transmembrane helix</keyword>
<feature type="transmembrane region" description="Helical" evidence="1">
    <location>
        <begin position="236"/>
        <end position="254"/>
    </location>
</feature>
<dbReference type="Pfam" id="PF07690">
    <property type="entry name" value="MFS_1"/>
    <property type="match status" value="1"/>
</dbReference>
<feature type="transmembrane region" description="Helical" evidence="1">
    <location>
        <begin position="95"/>
        <end position="114"/>
    </location>
</feature>
<feature type="transmembrane region" description="Helical" evidence="1">
    <location>
        <begin position="438"/>
        <end position="463"/>
    </location>
</feature>
<evidence type="ECO:0000313" key="2">
    <source>
        <dbReference type="EMBL" id="KPJ16482.1"/>
    </source>
</evidence>
<gene>
    <name evidence="2" type="ORF">RR48_05561</name>
</gene>
<proteinExistence type="predicted"/>
<dbReference type="GO" id="GO:0008028">
    <property type="term" value="F:monocarboxylic acid transmembrane transporter activity"/>
    <property type="evidence" value="ECO:0007669"/>
    <property type="project" value="TreeGrafter"/>
</dbReference>
<feature type="transmembrane region" description="Helical" evidence="1">
    <location>
        <begin position="349"/>
        <end position="376"/>
    </location>
</feature>